<sequence>MSDLELVDLEAGEGRGRTATLAPPSSASKRQDTNGNASNEKSASNKDPLTICEEARYEYTCHEKSKAESTNLQKIKQAIAAFFGRARKARLTPPMYRYHEDIAVKELEGKLFKILANECMEQRYDDNVDARFGFVNFLSFGRLHHMNLHYFEVELACELADIVKKKDTDRDQLLRIRTKLRGYSAAIEDYKRVLKHWQQPFRGELTAYHKHILPQDFRDLIKDNHRCSWDNAYIPLRSNNPWAANLFGRVMAAIFGGVALIAPVLVMTVPDAPVKQLVTTSIAVVIAAIGLALVSQGSWRDILGITAAYAAVLVVFVGTGTSRLTSRVGEQLGEHG</sequence>
<dbReference type="Pfam" id="PF20237">
    <property type="entry name" value="DUF6594"/>
    <property type="match status" value="1"/>
</dbReference>
<dbReference type="AlphaFoldDB" id="A0A6A6J5Q1"/>
<feature type="transmembrane region" description="Helical" evidence="2">
    <location>
        <begin position="246"/>
        <end position="265"/>
    </location>
</feature>
<keyword evidence="5" id="KW-1185">Reference proteome</keyword>
<feature type="compositionally biased region" description="Polar residues" evidence="1">
    <location>
        <begin position="23"/>
        <end position="46"/>
    </location>
</feature>
<feature type="transmembrane region" description="Helical" evidence="2">
    <location>
        <begin position="277"/>
        <end position="296"/>
    </location>
</feature>
<feature type="transmembrane region" description="Helical" evidence="2">
    <location>
        <begin position="302"/>
        <end position="321"/>
    </location>
</feature>
<protein>
    <recommendedName>
        <fullName evidence="3">DUF6594 domain-containing protein</fullName>
    </recommendedName>
</protein>
<feature type="region of interest" description="Disordered" evidence="1">
    <location>
        <begin position="1"/>
        <end position="46"/>
    </location>
</feature>
<keyword evidence="2" id="KW-0812">Transmembrane</keyword>
<feature type="compositionally biased region" description="Acidic residues" evidence="1">
    <location>
        <begin position="1"/>
        <end position="11"/>
    </location>
</feature>
<dbReference type="GeneID" id="54553199"/>
<gene>
    <name evidence="4" type="ORF">EI97DRAFT_446390</name>
</gene>
<organism evidence="4 5">
    <name type="scientific">Westerdykella ornata</name>
    <dbReference type="NCBI Taxonomy" id="318751"/>
    <lineage>
        <taxon>Eukaryota</taxon>
        <taxon>Fungi</taxon>
        <taxon>Dikarya</taxon>
        <taxon>Ascomycota</taxon>
        <taxon>Pezizomycotina</taxon>
        <taxon>Dothideomycetes</taxon>
        <taxon>Pleosporomycetidae</taxon>
        <taxon>Pleosporales</taxon>
        <taxon>Sporormiaceae</taxon>
        <taxon>Westerdykella</taxon>
    </lineage>
</organism>
<evidence type="ECO:0000259" key="3">
    <source>
        <dbReference type="Pfam" id="PF20237"/>
    </source>
</evidence>
<name>A0A6A6J5Q1_WESOR</name>
<dbReference type="EMBL" id="ML986534">
    <property type="protein sequence ID" value="KAF2271722.1"/>
    <property type="molecule type" value="Genomic_DNA"/>
</dbReference>
<keyword evidence="2" id="KW-0472">Membrane</keyword>
<accession>A0A6A6J5Q1</accession>
<feature type="domain" description="DUF6594" evidence="3">
    <location>
        <begin position="134"/>
        <end position="314"/>
    </location>
</feature>
<evidence type="ECO:0000313" key="4">
    <source>
        <dbReference type="EMBL" id="KAF2271722.1"/>
    </source>
</evidence>
<evidence type="ECO:0000313" key="5">
    <source>
        <dbReference type="Proteomes" id="UP000800097"/>
    </source>
</evidence>
<reference evidence="4" key="1">
    <citation type="journal article" date="2020" name="Stud. Mycol.">
        <title>101 Dothideomycetes genomes: a test case for predicting lifestyles and emergence of pathogens.</title>
        <authorList>
            <person name="Haridas S."/>
            <person name="Albert R."/>
            <person name="Binder M."/>
            <person name="Bloem J."/>
            <person name="Labutti K."/>
            <person name="Salamov A."/>
            <person name="Andreopoulos B."/>
            <person name="Baker S."/>
            <person name="Barry K."/>
            <person name="Bills G."/>
            <person name="Bluhm B."/>
            <person name="Cannon C."/>
            <person name="Castanera R."/>
            <person name="Culley D."/>
            <person name="Daum C."/>
            <person name="Ezra D."/>
            <person name="Gonzalez J."/>
            <person name="Henrissat B."/>
            <person name="Kuo A."/>
            <person name="Liang C."/>
            <person name="Lipzen A."/>
            <person name="Lutzoni F."/>
            <person name="Magnuson J."/>
            <person name="Mondo S."/>
            <person name="Nolan M."/>
            <person name="Ohm R."/>
            <person name="Pangilinan J."/>
            <person name="Park H.-J."/>
            <person name="Ramirez L."/>
            <person name="Alfaro M."/>
            <person name="Sun H."/>
            <person name="Tritt A."/>
            <person name="Yoshinaga Y."/>
            <person name="Zwiers L.-H."/>
            <person name="Turgeon B."/>
            <person name="Goodwin S."/>
            <person name="Spatafora J."/>
            <person name="Crous P."/>
            <person name="Grigoriev I."/>
        </authorList>
    </citation>
    <scope>NUCLEOTIDE SEQUENCE</scope>
    <source>
        <strain evidence="4">CBS 379.55</strain>
    </source>
</reference>
<proteinExistence type="predicted"/>
<evidence type="ECO:0000256" key="1">
    <source>
        <dbReference type="SAM" id="MobiDB-lite"/>
    </source>
</evidence>
<dbReference type="RefSeq" id="XP_033649261.1">
    <property type="nucleotide sequence ID" value="XM_033800024.1"/>
</dbReference>
<dbReference type="Proteomes" id="UP000800097">
    <property type="component" value="Unassembled WGS sequence"/>
</dbReference>
<evidence type="ECO:0000256" key="2">
    <source>
        <dbReference type="SAM" id="Phobius"/>
    </source>
</evidence>
<dbReference type="OrthoDB" id="3546297at2759"/>
<dbReference type="InterPro" id="IPR046529">
    <property type="entry name" value="DUF6594"/>
</dbReference>
<keyword evidence="2" id="KW-1133">Transmembrane helix</keyword>